<dbReference type="InterPro" id="IPR011009">
    <property type="entry name" value="Kinase-like_dom_sf"/>
</dbReference>
<evidence type="ECO:0000256" key="1">
    <source>
        <dbReference type="SAM" id="Phobius"/>
    </source>
</evidence>
<dbReference type="Gene3D" id="1.10.510.10">
    <property type="entry name" value="Transferase(Phosphotransferase) domain 1"/>
    <property type="match status" value="1"/>
</dbReference>
<reference evidence="3" key="1">
    <citation type="submission" date="2023-04" db="EMBL/GenBank/DDBJ databases">
        <title>Phytophthora fragariaefolia NBRC 109709.</title>
        <authorList>
            <person name="Ichikawa N."/>
            <person name="Sato H."/>
            <person name="Tonouchi N."/>
        </authorList>
    </citation>
    <scope>NUCLEOTIDE SEQUENCE</scope>
    <source>
        <strain evidence="3">NBRC 109709</strain>
    </source>
</reference>
<keyword evidence="1" id="KW-0472">Membrane</keyword>
<evidence type="ECO:0000313" key="4">
    <source>
        <dbReference type="Proteomes" id="UP001165121"/>
    </source>
</evidence>
<dbReference type="GO" id="GO:0005524">
    <property type="term" value="F:ATP binding"/>
    <property type="evidence" value="ECO:0007669"/>
    <property type="project" value="InterPro"/>
</dbReference>
<feature type="domain" description="Protein kinase" evidence="2">
    <location>
        <begin position="254"/>
        <end position="526"/>
    </location>
</feature>
<keyword evidence="1" id="KW-0812">Transmembrane</keyword>
<organism evidence="3 4">
    <name type="scientific">Phytophthora fragariaefolia</name>
    <dbReference type="NCBI Taxonomy" id="1490495"/>
    <lineage>
        <taxon>Eukaryota</taxon>
        <taxon>Sar</taxon>
        <taxon>Stramenopiles</taxon>
        <taxon>Oomycota</taxon>
        <taxon>Peronosporomycetes</taxon>
        <taxon>Peronosporales</taxon>
        <taxon>Peronosporaceae</taxon>
        <taxon>Phytophthora</taxon>
    </lineage>
</organism>
<keyword evidence="4" id="KW-1185">Reference proteome</keyword>
<feature type="transmembrane region" description="Helical" evidence="1">
    <location>
        <begin position="183"/>
        <end position="201"/>
    </location>
</feature>
<dbReference type="SMART" id="SM00220">
    <property type="entry name" value="S_TKc"/>
    <property type="match status" value="1"/>
</dbReference>
<dbReference type="Gene3D" id="3.30.200.20">
    <property type="entry name" value="Phosphorylase Kinase, domain 1"/>
    <property type="match status" value="1"/>
</dbReference>
<dbReference type="AlphaFoldDB" id="A0A9W6XCV1"/>
<dbReference type="PROSITE" id="PS00108">
    <property type="entry name" value="PROTEIN_KINASE_ST"/>
    <property type="match status" value="1"/>
</dbReference>
<dbReference type="EMBL" id="BSXT01000903">
    <property type="protein sequence ID" value="GMF35946.1"/>
    <property type="molecule type" value="Genomic_DNA"/>
</dbReference>
<dbReference type="SUPFAM" id="SSF56112">
    <property type="entry name" value="Protein kinase-like (PK-like)"/>
    <property type="match status" value="1"/>
</dbReference>
<dbReference type="InterPro" id="IPR000719">
    <property type="entry name" value="Prot_kinase_dom"/>
</dbReference>
<protein>
    <submittedName>
        <fullName evidence="3">Unnamed protein product</fullName>
    </submittedName>
</protein>
<dbReference type="InterPro" id="IPR051681">
    <property type="entry name" value="Ser/Thr_Kinases-Pseudokinases"/>
</dbReference>
<evidence type="ECO:0000259" key="2">
    <source>
        <dbReference type="PROSITE" id="PS50011"/>
    </source>
</evidence>
<dbReference type="InterPro" id="IPR008271">
    <property type="entry name" value="Ser/Thr_kinase_AS"/>
</dbReference>
<dbReference type="GO" id="GO:0004674">
    <property type="term" value="F:protein serine/threonine kinase activity"/>
    <property type="evidence" value="ECO:0007669"/>
    <property type="project" value="TreeGrafter"/>
</dbReference>
<dbReference type="PANTHER" id="PTHR44329:SF214">
    <property type="entry name" value="PROTEIN KINASE DOMAIN-CONTAINING PROTEIN"/>
    <property type="match status" value="1"/>
</dbReference>
<dbReference type="OrthoDB" id="4062651at2759"/>
<dbReference type="Proteomes" id="UP001165121">
    <property type="component" value="Unassembled WGS sequence"/>
</dbReference>
<proteinExistence type="predicted"/>
<keyword evidence="1" id="KW-1133">Transmembrane helix</keyword>
<sequence>MYLVRAHYTGTACDGTPYMVTAEENSTCPENDTCTAYEDNATTITVDMVSEECTTDYTTTMRHKFGDSPYILQAEFGDDSCSSFSVEYGFPASGNCEGAFNETGSYYIIGRLNSNGSTSIQYFSKSPCLSDSLYMTRMADQETLTSHHCDGNWLQWYSSNDVSSTSVNSDSSGFTITTNTLDGIVFGVLFFVLVAVAIIQFRRRLQAKGMSLQLKWPVNSQPDGAIAAKVNLRGQSGIWSDDVITAKRVPRDKVHVENLISRGAYGEVHGGYFNGRRVAIKMLLPASRGHLEYVNEFFAEAKITASLDHPHIVSFLGVAWDSLSDVCVVLEFMDGGDLRSLLNKYHSIRYPVGFNRQKVEIAFNVCQALTYLHSLMSPVIHRDLKSRNVLLDTNLGAKLSDFGISRERLDRTMTGCVGTSLWMAPEVMLGERYDVKADMFSFRVVLSELDVHTMPYARVTKATMDSNGREMTRVALFRGIALGRVQLEFSSSSTNSVVELGRAFTSVDPTERPSAAEALYTLQRILAKL</sequence>
<name>A0A9W6XCV1_9STRA</name>
<dbReference type="PROSITE" id="PS50011">
    <property type="entry name" value="PROTEIN_KINASE_DOM"/>
    <property type="match status" value="1"/>
</dbReference>
<accession>A0A9W6XCV1</accession>
<dbReference type="PANTHER" id="PTHR44329">
    <property type="entry name" value="SERINE/THREONINE-PROTEIN KINASE TNNI3K-RELATED"/>
    <property type="match status" value="1"/>
</dbReference>
<comment type="caution">
    <text evidence="3">The sequence shown here is derived from an EMBL/GenBank/DDBJ whole genome shotgun (WGS) entry which is preliminary data.</text>
</comment>
<evidence type="ECO:0000313" key="3">
    <source>
        <dbReference type="EMBL" id="GMF35946.1"/>
    </source>
</evidence>
<gene>
    <name evidence="3" type="ORF">Pfra01_000965700</name>
</gene>
<dbReference type="Pfam" id="PF00069">
    <property type="entry name" value="Pkinase"/>
    <property type="match status" value="1"/>
</dbReference>